<dbReference type="EMBL" id="JAPDRN010000037">
    <property type="protein sequence ID" value="KAJ9634764.1"/>
    <property type="molecule type" value="Genomic_DNA"/>
</dbReference>
<evidence type="ECO:0000256" key="3">
    <source>
        <dbReference type="ARBA" id="ARBA00022723"/>
    </source>
</evidence>
<keyword evidence="7" id="KW-0238">DNA-binding</keyword>
<dbReference type="PANTHER" id="PTHR31576">
    <property type="entry name" value="TATA BOX-BINDING PROTEIN-ASSOCIATED FACTOR RNA POLYMERASE I SUBUNIT B"/>
    <property type="match status" value="1"/>
</dbReference>
<keyword evidence="4" id="KW-0863">Zinc-finger</keyword>
<dbReference type="Pfam" id="PF20645">
    <property type="entry name" value="Rrn7_cyclin_C"/>
    <property type="match status" value="1"/>
</dbReference>
<evidence type="ECO:0000256" key="5">
    <source>
        <dbReference type="ARBA" id="ARBA00022833"/>
    </source>
</evidence>
<keyword evidence="6" id="KW-0805">Transcription regulation</keyword>
<dbReference type="Proteomes" id="UP001172681">
    <property type="component" value="Unassembled WGS sequence"/>
</dbReference>
<protein>
    <recommendedName>
        <fullName evidence="15">RRN7-type domain-containing protein</fullName>
    </recommendedName>
</protein>
<proteinExistence type="inferred from homology"/>
<feature type="region of interest" description="Disordered" evidence="10">
    <location>
        <begin position="126"/>
        <end position="161"/>
    </location>
</feature>
<keyword evidence="14" id="KW-1185">Reference proteome</keyword>
<keyword evidence="5" id="KW-0862">Zinc</keyword>
<accession>A0AA39CXW4</accession>
<evidence type="ECO:0000256" key="9">
    <source>
        <dbReference type="ARBA" id="ARBA00023242"/>
    </source>
</evidence>
<evidence type="ECO:0000313" key="14">
    <source>
        <dbReference type="Proteomes" id="UP001172681"/>
    </source>
</evidence>
<dbReference type="InterPro" id="IPR033599">
    <property type="entry name" value="TAF1B/Rrn7"/>
</dbReference>
<dbReference type="InterPro" id="IPR048540">
    <property type="entry name" value="Rrn7_cyclin_N"/>
</dbReference>
<evidence type="ECO:0000256" key="2">
    <source>
        <dbReference type="ARBA" id="ARBA00006899"/>
    </source>
</evidence>
<comment type="similarity">
    <text evidence="2">Belongs to the RRN7/TAF1B family.</text>
</comment>
<comment type="caution">
    <text evidence="13">The sequence shown here is derived from an EMBL/GenBank/DDBJ whole genome shotgun (WGS) entry which is preliminary data.</text>
</comment>
<feature type="domain" description="Rrn7/TAF1B C-terminal cyclin" evidence="12">
    <location>
        <begin position="238"/>
        <end position="408"/>
    </location>
</feature>
<dbReference type="InterPro" id="IPR048538">
    <property type="entry name" value="Rrn7_cyclin_C"/>
</dbReference>
<feature type="region of interest" description="Disordered" evidence="10">
    <location>
        <begin position="554"/>
        <end position="604"/>
    </location>
</feature>
<name>A0AA39CXW4_9EURO</name>
<dbReference type="PANTHER" id="PTHR31576:SF2">
    <property type="entry name" value="TATA BOX-BINDING PROTEIN-ASSOCIATED FACTOR RNA POLYMERASE I SUBUNIT B"/>
    <property type="match status" value="1"/>
</dbReference>
<keyword evidence="3" id="KW-0479">Metal-binding</keyword>
<evidence type="ECO:0000256" key="6">
    <source>
        <dbReference type="ARBA" id="ARBA00023015"/>
    </source>
</evidence>
<dbReference type="GO" id="GO:0070860">
    <property type="term" value="C:RNA polymerase I core factor complex"/>
    <property type="evidence" value="ECO:0007669"/>
    <property type="project" value="InterPro"/>
</dbReference>
<comment type="subcellular location">
    <subcellularLocation>
        <location evidence="1">Nucleus</location>
        <location evidence="1">Nucleolus</location>
    </subcellularLocation>
</comment>
<reference evidence="13" key="1">
    <citation type="submission" date="2022-10" db="EMBL/GenBank/DDBJ databases">
        <title>Culturing micro-colonial fungi from biological soil crusts in the Mojave desert and describing Neophaeococcomyces mojavensis, and introducing the new genera and species Taxawa tesnikishii.</title>
        <authorList>
            <person name="Kurbessoian T."/>
            <person name="Stajich J.E."/>
        </authorList>
    </citation>
    <scope>NUCLEOTIDE SEQUENCE</scope>
    <source>
        <strain evidence="13">TK_35</strain>
    </source>
</reference>
<evidence type="ECO:0000256" key="7">
    <source>
        <dbReference type="ARBA" id="ARBA00023125"/>
    </source>
</evidence>
<feature type="compositionally biased region" description="Acidic residues" evidence="10">
    <location>
        <begin position="132"/>
        <end position="149"/>
    </location>
</feature>
<dbReference type="AlphaFoldDB" id="A0AA39CXW4"/>
<feature type="domain" description="Rrn7/TAF1B N-terminal cyclin" evidence="11">
    <location>
        <begin position="83"/>
        <end position="213"/>
    </location>
</feature>
<evidence type="ECO:0000256" key="1">
    <source>
        <dbReference type="ARBA" id="ARBA00004604"/>
    </source>
</evidence>
<sequence length="627" mass="72451">MDDDNQCLFCGSTEFYVDEDGRTYCAQGHEQARGHVVDEDEADFANRGRVVRKKEVKEKQKFSRGKLFLRGAKAYQLFLQCWQFILWKQCHTLVHQKGLPDELWTVVRELWTLWLSKLDRRLQDPMRSDTLTETEGENDPVTDDTDTEPDNSRGATDAQKRKTKVPSPLLIDTIALNYLGIIILQRPVSLATTLRWIQLEEITFIRAIRHVPQDMKDRLPSEYHLSLDTTRLLEVDGLQIAIYRRAEMFNSTFGMILPPLNVNLFLFSYVRLLALPIEVYGMARRLNLMTKYTFSYPDTTVSEKMRRHVTSYPEAQLISLLVVATKLLFPFDSATVKRYPKRPNDPTTLRMKWSAWLESKTHYEQALDEMQEPDGLKPGTEINVTDREVFSMTEKQLDQYMDWYQRTWIDNASSQSKSQGLGQESALDKDILDMFPLHDVPPVGTTTLEHDHHQRAQSHLETRIREVQASLQSRRAVSSEEETEYGLNLLRPGALYPRYLSIEEIDRAGEEVRAFHEEAAQVSCLNLKTLMRAVNSTEEKVDRWLREKRRRDIFGEESPNEDGDDQNLHEQENELPATSPPSKLAGEIEGLELGPSSALYQDREDVDMDIDMTLLPELDVDAGPSRY</sequence>
<evidence type="ECO:0000259" key="11">
    <source>
        <dbReference type="Pfam" id="PF20644"/>
    </source>
</evidence>
<keyword evidence="8" id="KW-0804">Transcription</keyword>
<dbReference type="GO" id="GO:0001164">
    <property type="term" value="F:RNA polymerase I core promoter sequence-specific DNA binding"/>
    <property type="evidence" value="ECO:0007669"/>
    <property type="project" value="InterPro"/>
</dbReference>
<evidence type="ECO:0000256" key="4">
    <source>
        <dbReference type="ARBA" id="ARBA00022771"/>
    </source>
</evidence>
<evidence type="ECO:0000256" key="8">
    <source>
        <dbReference type="ARBA" id="ARBA00023163"/>
    </source>
</evidence>
<evidence type="ECO:0000259" key="12">
    <source>
        <dbReference type="Pfam" id="PF20645"/>
    </source>
</evidence>
<gene>
    <name evidence="13" type="ORF">H2204_006213</name>
</gene>
<keyword evidence="9" id="KW-0539">Nucleus</keyword>
<dbReference type="GO" id="GO:0042790">
    <property type="term" value="P:nucleolar large rRNA transcription by RNA polymerase I"/>
    <property type="evidence" value="ECO:0007669"/>
    <property type="project" value="TreeGrafter"/>
</dbReference>
<organism evidence="13 14">
    <name type="scientific">Knufia peltigerae</name>
    <dbReference type="NCBI Taxonomy" id="1002370"/>
    <lineage>
        <taxon>Eukaryota</taxon>
        <taxon>Fungi</taxon>
        <taxon>Dikarya</taxon>
        <taxon>Ascomycota</taxon>
        <taxon>Pezizomycotina</taxon>
        <taxon>Eurotiomycetes</taxon>
        <taxon>Chaetothyriomycetidae</taxon>
        <taxon>Chaetothyriales</taxon>
        <taxon>Trichomeriaceae</taxon>
        <taxon>Knufia</taxon>
    </lineage>
</organism>
<dbReference type="Pfam" id="PF20644">
    <property type="entry name" value="Rrn7_cyclin_N"/>
    <property type="match status" value="1"/>
</dbReference>
<evidence type="ECO:0000313" key="13">
    <source>
        <dbReference type="EMBL" id="KAJ9634764.1"/>
    </source>
</evidence>
<dbReference type="GO" id="GO:0008270">
    <property type="term" value="F:zinc ion binding"/>
    <property type="evidence" value="ECO:0007669"/>
    <property type="project" value="UniProtKB-KW"/>
</dbReference>
<evidence type="ECO:0008006" key="15">
    <source>
        <dbReference type="Google" id="ProtNLM"/>
    </source>
</evidence>
<evidence type="ECO:0000256" key="10">
    <source>
        <dbReference type="SAM" id="MobiDB-lite"/>
    </source>
</evidence>